<reference evidence="1 2" key="1">
    <citation type="submission" date="2008-10" db="EMBL/GenBank/DDBJ databases">
        <title>Draft genome sequence of Collinsella stercoris (DSM 13279).</title>
        <authorList>
            <person name="Sudarsanam P."/>
            <person name="Ley R."/>
            <person name="Guruge J."/>
            <person name="Turnbaugh P.J."/>
            <person name="Mahowald M."/>
            <person name="Liep D."/>
            <person name="Gordon J."/>
        </authorList>
    </citation>
    <scope>NUCLEOTIDE SEQUENCE [LARGE SCALE GENOMIC DNA]</scope>
    <source>
        <strain evidence="1 2">DSM 13279</strain>
    </source>
</reference>
<proteinExistence type="predicted"/>
<organism evidence="1 2">
    <name type="scientific">Collinsella stercoris DSM 13279</name>
    <dbReference type="NCBI Taxonomy" id="445975"/>
    <lineage>
        <taxon>Bacteria</taxon>
        <taxon>Bacillati</taxon>
        <taxon>Actinomycetota</taxon>
        <taxon>Coriobacteriia</taxon>
        <taxon>Coriobacteriales</taxon>
        <taxon>Coriobacteriaceae</taxon>
        <taxon>Collinsella</taxon>
    </lineage>
</organism>
<dbReference type="HOGENOM" id="CLU_3060485_0_0_11"/>
<evidence type="ECO:0000313" key="2">
    <source>
        <dbReference type="Proteomes" id="UP000003560"/>
    </source>
</evidence>
<accession>B6G7R3</accession>
<dbReference type="AlphaFoldDB" id="B6G7R3"/>
<name>B6G7R3_9ACTN</name>
<dbReference type="STRING" id="445975.COLSTE_00103"/>
<dbReference type="Proteomes" id="UP000003560">
    <property type="component" value="Unassembled WGS sequence"/>
</dbReference>
<protein>
    <submittedName>
        <fullName evidence="1">Uncharacterized protein</fullName>
    </submittedName>
</protein>
<dbReference type="EMBL" id="ABXJ01000009">
    <property type="protein sequence ID" value="EEA91682.1"/>
    <property type="molecule type" value="Genomic_DNA"/>
</dbReference>
<evidence type="ECO:0000313" key="1">
    <source>
        <dbReference type="EMBL" id="EEA91682.1"/>
    </source>
</evidence>
<sequence length="53" mass="5623">MPVAHRGMCVAMMLGPSSRCERCGDMCGVAGRPMLPSALFAAARVFARLRLVA</sequence>
<reference evidence="1 2" key="2">
    <citation type="submission" date="2008-10" db="EMBL/GenBank/DDBJ databases">
        <authorList>
            <person name="Fulton L."/>
            <person name="Clifton S."/>
            <person name="Fulton B."/>
            <person name="Xu J."/>
            <person name="Minx P."/>
            <person name="Pepin K.H."/>
            <person name="Johnson M."/>
            <person name="Thiruvilangam P."/>
            <person name="Bhonagiri V."/>
            <person name="Nash W.E."/>
            <person name="Mardis E.R."/>
            <person name="Wilson R.K."/>
        </authorList>
    </citation>
    <scope>NUCLEOTIDE SEQUENCE [LARGE SCALE GENOMIC DNA]</scope>
    <source>
        <strain evidence="1 2">DSM 13279</strain>
    </source>
</reference>
<comment type="caution">
    <text evidence="1">The sequence shown here is derived from an EMBL/GenBank/DDBJ whole genome shotgun (WGS) entry which is preliminary data.</text>
</comment>
<keyword evidence="2" id="KW-1185">Reference proteome</keyword>
<gene>
    <name evidence="1" type="ORF">COLSTE_00103</name>
</gene>